<keyword evidence="5 7" id="KW-1133">Transmembrane helix</keyword>
<feature type="transmembrane region" description="Helical" evidence="7">
    <location>
        <begin position="73"/>
        <end position="95"/>
    </location>
</feature>
<feature type="transmembrane region" description="Helical" evidence="7">
    <location>
        <begin position="157"/>
        <end position="181"/>
    </location>
</feature>
<keyword evidence="10" id="KW-0378">Hydrolase</keyword>
<keyword evidence="4 7" id="KW-0812">Transmembrane</keyword>
<feature type="domain" description="Sulfatase N-terminal" evidence="8">
    <location>
        <begin position="244"/>
        <end position="508"/>
    </location>
</feature>
<evidence type="ECO:0000256" key="2">
    <source>
        <dbReference type="ARBA" id="ARBA00004936"/>
    </source>
</evidence>
<dbReference type="Gene3D" id="3.40.720.10">
    <property type="entry name" value="Alkaline Phosphatase, subunit A"/>
    <property type="match status" value="1"/>
</dbReference>
<keyword evidence="3" id="KW-1003">Cell membrane</keyword>
<dbReference type="GO" id="GO:0016740">
    <property type="term" value="F:transferase activity"/>
    <property type="evidence" value="ECO:0007669"/>
    <property type="project" value="UniProtKB-KW"/>
</dbReference>
<dbReference type="AlphaFoldDB" id="A0A174Z423"/>
<gene>
    <name evidence="9" type="ORF">ERS852490_01718</name>
    <name evidence="10" type="ORF">GKE48_13390</name>
</gene>
<evidence type="ECO:0000256" key="1">
    <source>
        <dbReference type="ARBA" id="ARBA00004651"/>
    </source>
</evidence>
<evidence type="ECO:0000256" key="4">
    <source>
        <dbReference type="ARBA" id="ARBA00022692"/>
    </source>
</evidence>
<evidence type="ECO:0000313" key="11">
    <source>
        <dbReference type="Proteomes" id="UP000095621"/>
    </source>
</evidence>
<dbReference type="EMBL" id="CZBU01000003">
    <property type="protein sequence ID" value="CUQ77670.1"/>
    <property type="molecule type" value="Genomic_DNA"/>
</dbReference>
<dbReference type="OrthoDB" id="243547at2"/>
<evidence type="ECO:0000313" key="9">
    <source>
        <dbReference type="EMBL" id="CUQ77670.1"/>
    </source>
</evidence>
<evidence type="ECO:0000313" key="10">
    <source>
        <dbReference type="EMBL" id="MSC58427.1"/>
    </source>
</evidence>
<evidence type="ECO:0000256" key="3">
    <source>
        <dbReference type="ARBA" id="ARBA00022475"/>
    </source>
</evidence>
<dbReference type="CDD" id="cd16015">
    <property type="entry name" value="LTA_synthase"/>
    <property type="match status" value="1"/>
</dbReference>
<proteinExistence type="predicted"/>
<feature type="transmembrane region" description="Helical" evidence="7">
    <location>
        <begin position="115"/>
        <end position="142"/>
    </location>
</feature>
<dbReference type="SUPFAM" id="SSF53649">
    <property type="entry name" value="Alkaline phosphatase-like"/>
    <property type="match status" value="1"/>
</dbReference>
<evidence type="ECO:0000256" key="7">
    <source>
        <dbReference type="SAM" id="Phobius"/>
    </source>
</evidence>
<feature type="transmembrane region" description="Helical" evidence="7">
    <location>
        <begin position="50"/>
        <end position="68"/>
    </location>
</feature>
<comment type="subcellular location">
    <subcellularLocation>
        <location evidence="1">Cell membrane</location>
        <topology evidence="1">Multi-pass membrane protein</topology>
    </subcellularLocation>
</comment>
<dbReference type="PANTHER" id="PTHR47371:SF3">
    <property type="entry name" value="PHOSPHOGLYCEROL TRANSFERASE I"/>
    <property type="match status" value="1"/>
</dbReference>
<evidence type="ECO:0000313" key="12">
    <source>
        <dbReference type="Proteomes" id="UP000481964"/>
    </source>
</evidence>
<evidence type="ECO:0000256" key="5">
    <source>
        <dbReference type="ARBA" id="ARBA00022989"/>
    </source>
</evidence>
<dbReference type="Proteomes" id="UP000481964">
    <property type="component" value="Unassembled WGS sequence"/>
</dbReference>
<evidence type="ECO:0000256" key="6">
    <source>
        <dbReference type="ARBA" id="ARBA00023136"/>
    </source>
</evidence>
<dbReference type="RefSeq" id="WP_055215739.1">
    <property type="nucleotide sequence ID" value="NZ_CZBU01000003.1"/>
</dbReference>
<sequence length="670" mass="76343">MNRVKAFVQKIWTYDLVHTAVYSIVLELIVECFNRRGIMGLAFPFMHPIIFIYNTLIIMTSMALALFFRRRMFVYSVVSVFWIGLALTNFIILSSRKTPFTAMDFYLIKDAIKVAGLYVSVIQIILIALLVIAVIAGLVFLWRKAPKLEVTIKKTKFVAYAAVQMILVFLAAYGMGITLLFTGAVEGHFGNLAQAYKKYGFSHCFVSSVLDRGIKKSGDYSEEYMDSLKNDLDNVDVEASEKTPNIIFVQLESFFDPTHVKGITLSENPLPNYQKLISECSSGYLSVPCFGAGTCNTEFEVQTGINIDDFGPGEYPYRTIMKSKVCESMAYDLKKLGYSTHAIHNNDGTFYDRNLVFSHLGYETFTSIEYMDGFEETPMGWAKDYILTGEITKALDSTAGTDYVFTISVQGHGDYPSTPMEGYTPEIKVTNFPVAEQQTSFEYYVNQIHEMDKFIGELIQSLSERDEETVLVLYGDHLPTFDFTDEMLTNGDKFQTQYVIWSNFDMDRQEKNIQAYQLSAYVMQRLGISEGYIMKYHQSKQKLPEDEYLKNLKILEYDILYGKKEIYGGETPYEATNLKMGIDDIEITDVYNYNDTVFIEGSSFNDYSCVLINGKEYTTEKVSDRLLRVNGINVKKDDVVVVAQKGDDKVELSRTTFTVKQQSKKNAQQQ</sequence>
<keyword evidence="6 7" id="KW-0472">Membrane</keyword>
<dbReference type="GO" id="GO:0016787">
    <property type="term" value="F:hydrolase activity"/>
    <property type="evidence" value="ECO:0007669"/>
    <property type="project" value="UniProtKB-KW"/>
</dbReference>
<evidence type="ECO:0000259" key="8">
    <source>
        <dbReference type="Pfam" id="PF00884"/>
    </source>
</evidence>
<name>A0A174Z423_9FIRM</name>
<reference evidence="9 11" key="1">
    <citation type="submission" date="2015-09" db="EMBL/GenBank/DDBJ databases">
        <authorList>
            <consortium name="Pathogen Informatics"/>
        </authorList>
    </citation>
    <scope>NUCLEOTIDE SEQUENCE [LARGE SCALE GENOMIC DNA]</scope>
    <source>
        <strain evidence="9 11">2789STDY5834875</strain>
    </source>
</reference>
<dbReference type="EMBL" id="WKRD01000012">
    <property type="protein sequence ID" value="MSC58427.1"/>
    <property type="molecule type" value="Genomic_DNA"/>
</dbReference>
<accession>A0A174Z423</accession>
<protein>
    <submittedName>
        <fullName evidence="9">Phosphoglycerol transferase and related proteins, alkaline phosphatase superfamily</fullName>
    </submittedName>
    <submittedName>
        <fullName evidence="10">Sulfatase-like hydrolase/transferase</fullName>
    </submittedName>
</protein>
<organism evidence="9 11">
    <name type="scientific">Lachnospira eligens</name>
    <dbReference type="NCBI Taxonomy" id="39485"/>
    <lineage>
        <taxon>Bacteria</taxon>
        <taxon>Bacillati</taxon>
        <taxon>Bacillota</taxon>
        <taxon>Clostridia</taxon>
        <taxon>Lachnospirales</taxon>
        <taxon>Lachnospiraceae</taxon>
        <taxon>Lachnospira</taxon>
    </lineage>
</organism>
<dbReference type="InterPro" id="IPR050448">
    <property type="entry name" value="OpgB/LTA_synthase_biosynth"/>
</dbReference>
<dbReference type="Pfam" id="PF00884">
    <property type="entry name" value="Sulfatase"/>
    <property type="match status" value="1"/>
</dbReference>
<dbReference type="InterPro" id="IPR017850">
    <property type="entry name" value="Alkaline_phosphatase_core_sf"/>
</dbReference>
<dbReference type="InterPro" id="IPR000917">
    <property type="entry name" value="Sulfatase_N"/>
</dbReference>
<feature type="transmembrane region" description="Helical" evidence="7">
    <location>
        <begin position="12"/>
        <end position="30"/>
    </location>
</feature>
<reference evidence="10 12" key="2">
    <citation type="journal article" date="2019" name="Nat. Med.">
        <title>A library of human gut bacterial isolates paired with longitudinal multiomics data enables mechanistic microbiome research.</title>
        <authorList>
            <person name="Poyet M."/>
            <person name="Groussin M."/>
            <person name="Gibbons S.M."/>
            <person name="Avila-Pacheco J."/>
            <person name="Jiang X."/>
            <person name="Kearney S.M."/>
            <person name="Perrotta A.R."/>
            <person name="Berdy B."/>
            <person name="Zhao S."/>
            <person name="Lieberman T.D."/>
            <person name="Swanson P.K."/>
            <person name="Smith M."/>
            <person name="Roesemann S."/>
            <person name="Alexander J.E."/>
            <person name="Rich S.A."/>
            <person name="Livny J."/>
            <person name="Vlamakis H."/>
            <person name="Clish C."/>
            <person name="Bullock K."/>
            <person name="Deik A."/>
            <person name="Scott J."/>
            <person name="Pierce K.A."/>
            <person name="Xavier R.J."/>
            <person name="Alm E.J."/>
        </authorList>
    </citation>
    <scope>NUCLEOTIDE SEQUENCE [LARGE SCALE GENOMIC DNA]</scope>
    <source>
        <strain evidence="10 12">BIOML-A1</strain>
    </source>
</reference>
<keyword evidence="9" id="KW-0808">Transferase</keyword>
<dbReference type="PANTHER" id="PTHR47371">
    <property type="entry name" value="LIPOTEICHOIC ACID SYNTHASE"/>
    <property type="match status" value="1"/>
</dbReference>
<comment type="pathway">
    <text evidence="2">Cell wall biogenesis; lipoteichoic acid biosynthesis.</text>
</comment>
<dbReference type="GO" id="GO:0005886">
    <property type="term" value="C:plasma membrane"/>
    <property type="evidence" value="ECO:0007669"/>
    <property type="project" value="UniProtKB-SubCell"/>
</dbReference>
<dbReference type="Proteomes" id="UP000095621">
    <property type="component" value="Unassembled WGS sequence"/>
</dbReference>